<dbReference type="Proteomes" id="UP001208692">
    <property type="component" value="Unassembled WGS sequence"/>
</dbReference>
<feature type="transmembrane region" description="Helical" evidence="1">
    <location>
        <begin position="110"/>
        <end position="126"/>
    </location>
</feature>
<reference evidence="2 5" key="1">
    <citation type="submission" date="2021-11" db="EMBL/GenBank/DDBJ databases">
        <title>Draft genome sequence of Capnocytophaga sp. strain KC07075 isolated from cat oral cavity.</title>
        <authorList>
            <person name="Suzuki M."/>
            <person name="Imaoka K."/>
            <person name="Kimura M."/>
            <person name="Morikawa S."/>
            <person name="Maeda K."/>
        </authorList>
    </citation>
    <scope>NUCLEOTIDE SEQUENCE</scope>
    <source>
        <strain evidence="2">KC07075</strain>
        <strain evidence="3 5">KC07079</strain>
    </source>
</reference>
<keyword evidence="1" id="KW-1133">Transmembrane helix</keyword>
<dbReference type="EMBL" id="BQKA01000018">
    <property type="protein sequence ID" value="GJM50015.1"/>
    <property type="molecule type" value="Genomic_DNA"/>
</dbReference>
<evidence type="ECO:0000313" key="4">
    <source>
        <dbReference type="Proteomes" id="UP001207736"/>
    </source>
</evidence>
<evidence type="ECO:0000313" key="2">
    <source>
        <dbReference type="EMBL" id="GJM50015.1"/>
    </source>
</evidence>
<evidence type="ECO:0000256" key="1">
    <source>
        <dbReference type="SAM" id="Phobius"/>
    </source>
</evidence>
<dbReference type="Proteomes" id="UP001207736">
    <property type="component" value="Unassembled WGS sequence"/>
</dbReference>
<dbReference type="EMBL" id="BQKB01000051">
    <property type="protein sequence ID" value="GJM53886.1"/>
    <property type="molecule type" value="Genomic_DNA"/>
</dbReference>
<proteinExistence type="predicted"/>
<name>A0AAV5AWF9_9FLAO</name>
<dbReference type="AlphaFoldDB" id="A0AAV5AWF9"/>
<accession>A0AAV5AWF9</accession>
<keyword evidence="1" id="KW-0812">Transmembrane</keyword>
<gene>
    <name evidence="2" type="ORF">RCZ15_09900</name>
    <name evidence="3" type="ORF">RCZ16_22020</name>
</gene>
<comment type="caution">
    <text evidence="2">The sequence shown here is derived from an EMBL/GenBank/DDBJ whole genome shotgun (WGS) entry which is preliminary data.</text>
</comment>
<organism evidence="2 4">
    <name type="scientific">Capnocytophaga catalasegens</name>
    <dbReference type="NCBI Taxonomy" id="1004260"/>
    <lineage>
        <taxon>Bacteria</taxon>
        <taxon>Pseudomonadati</taxon>
        <taxon>Bacteroidota</taxon>
        <taxon>Flavobacteriia</taxon>
        <taxon>Flavobacteriales</taxon>
        <taxon>Flavobacteriaceae</taxon>
        <taxon>Capnocytophaga</taxon>
    </lineage>
</organism>
<protein>
    <submittedName>
        <fullName evidence="2">Uncharacterized protein</fullName>
    </submittedName>
</protein>
<keyword evidence="5" id="KW-1185">Reference proteome</keyword>
<evidence type="ECO:0000313" key="5">
    <source>
        <dbReference type="Proteomes" id="UP001208692"/>
    </source>
</evidence>
<keyword evidence="1" id="KW-0472">Membrane</keyword>
<evidence type="ECO:0000313" key="3">
    <source>
        <dbReference type="EMBL" id="GJM53886.1"/>
    </source>
</evidence>
<sequence>MNNYVYSQKTWNKSAPIIIIGKDTLIQITTNDVHTLNLLKFRADECEEIQSALLSKIQQDSVLIDNQTALNSSLQKQISLQSNIIENNDIIQQSYKQQIKEIKKKHRKNVYLLSGISVLLGVLTIVR</sequence>